<keyword evidence="6 7" id="KW-0067">ATP-binding</keyword>
<dbReference type="GO" id="GO:0005524">
    <property type="term" value="F:ATP binding"/>
    <property type="evidence" value="ECO:0007669"/>
    <property type="project" value="UniProtKB-UniRule"/>
</dbReference>
<gene>
    <name evidence="12" type="ORF">ECRASSUSDP1_LOCUS9341</name>
</gene>
<evidence type="ECO:0000256" key="5">
    <source>
        <dbReference type="ARBA" id="ARBA00022777"/>
    </source>
</evidence>
<evidence type="ECO:0000256" key="2">
    <source>
        <dbReference type="ARBA" id="ARBA00022553"/>
    </source>
</evidence>
<comment type="caution">
    <text evidence="12">The sequence shown here is derived from an EMBL/GenBank/DDBJ whole genome shotgun (WGS) entry which is preliminary data.</text>
</comment>
<feature type="domain" description="Protein kinase" evidence="10">
    <location>
        <begin position="70"/>
        <end position="326"/>
    </location>
</feature>
<dbReference type="InterPro" id="IPR000719">
    <property type="entry name" value="Prot_kinase_dom"/>
</dbReference>
<evidence type="ECO:0000256" key="8">
    <source>
        <dbReference type="RuleBase" id="RU000304"/>
    </source>
</evidence>
<keyword evidence="4 7" id="KW-0547">Nucleotide-binding</keyword>
<dbReference type="CDD" id="cd05123">
    <property type="entry name" value="STKc_AGC"/>
    <property type="match status" value="1"/>
</dbReference>
<dbReference type="PROSITE" id="PS00108">
    <property type="entry name" value="PROTEIN_KINASE_ST"/>
    <property type="match status" value="1"/>
</dbReference>
<name>A0AAD1XEC2_EUPCR</name>
<dbReference type="AlphaFoldDB" id="A0AAD1XEC2"/>
<reference evidence="12" key="1">
    <citation type="submission" date="2023-07" db="EMBL/GenBank/DDBJ databases">
        <authorList>
            <consortium name="AG Swart"/>
            <person name="Singh M."/>
            <person name="Singh A."/>
            <person name="Seah K."/>
            <person name="Emmerich C."/>
        </authorList>
    </citation>
    <scope>NUCLEOTIDE SEQUENCE</scope>
    <source>
        <strain evidence="12">DP1</strain>
    </source>
</reference>
<dbReference type="PROSITE" id="PS51285">
    <property type="entry name" value="AGC_KINASE_CTER"/>
    <property type="match status" value="1"/>
</dbReference>
<organism evidence="12 13">
    <name type="scientific">Euplotes crassus</name>
    <dbReference type="NCBI Taxonomy" id="5936"/>
    <lineage>
        <taxon>Eukaryota</taxon>
        <taxon>Sar</taxon>
        <taxon>Alveolata</taxon>
        <taxon>Ciliophora</taxon>
        <taxon>Intramacronucleata</taxon>
        <taxon>Spirotrichea</taxon>
        <taxon>Hypotrichia</taxon>
        <taxon>Euplotida</taxon>
        <taxon>Euplotidae</taxon>
        <taxon>Moneuplotes</taxon>
    </lineage>
</organism>
<feature type="compositionally biased region" description="Low complexity" evidence="9">
    <location>
        <begin position="33"/>
        <end position="49"/>
    </location>
</feature>
<dbReference type="FunFam" id="3.30.200.20:FF:000537">
    <property type="entry name" value="Non-specific serine/threonine protein kinase"/>
    <property type="match status" value="1"/>
</dbReference>
<feature type="domain" description="AGC-kinase C-terminal" evidence="11">
    <location>
        <begin position="327"/>
        <end position="400"/>
    </location>
</feature>
<keyword evidence="2" id="KW-0597">Phosphoprotein</keyword>
<evidence type="ECO:0000256" key="7">
    <source>
        <dbReference type="PROSITE-ProRule" id="PRU10141"/>
    </source>
</evidence>
<dbReference type="SMART" id="SM00220">
    <property type="entry name" value="S_TKc"/>
    <property type="match status" value="1"/>
</dbReference>
<dbReference type="Proteomes" id="UP001295684">
    <property type="component" value="Unassembled WGS sequence"/>
</dbReference>
<evidence type="ECO:0000259" key="10">
    <source>
        <dbReference type="PROSITE" id="PS50011"/>
    </source>
</evidence>
<evidence type="ECO:0000256" key="9">
    <source>
        <dbReference type="SAM" id="MobiDB-lite"/>
    </source>
</evidence>
<dbReference type="Pfam" id="PF00069">
    <property type="entry name" value="Pkinase"/>
    <property type="match status" value="1"/>
</dbReference>
<evidence type="ECO:0000313" key="13">
    <source>
        <dbReference type="Proteomes" id="UP001295684"/>
    </source>
</evidence>
<evidence type="ECO:0000256" key="3">
    <source>
        <dbReference type="ARBA" id="ARBA00022679"/>
    </source>
</evidence>
<sequence>MGNCCTSKDKTEGGYASNPPVMNRRSQVKKIVTTTQDTSDSQSGSSSDFSPDKPVDKRSSTYKAASLESFNTLKVIGRGSYGKVFMVEEKSTGKIYAMKVLKKGAITDERGKERVLTERDIIMQIRHPYIVTLHYSFQTKTKLFFILDFLNGGDLYTHIMSYGKFKENRAKFYTAELVLAINHLHKKGIVYRDLKPQNIMLDNEGHIKLTDFGLSKADFDQDQSHTICGTIKYIAPETISGMSYNHTVDWWSLGIILYRMLTGKLPYPTNKNSEVRVFIVHNKIQVSKKRIPDEVTRSFILGLLEKDPSERLGSCGVEDIKNHEYFGDIDWDALERREVKPPYNPRLKSDKDVKHIDQKYLDQNVVSCTMDDTDLKNGNMNNQVFEDFTYTKEDPMNQPGRQTEY</sequence>
<keyword evidence="1 8" id="KW-0723">Serine/threonine-protein kinase</keyword>
<dbReference type="FunFam" id="1.10.510.10:FF:000008">
    <property type="entry name" value="Non-specific serine/threonine protein kinase"/>
    <property type="match status" value="1"/>
</dbReference>
<dbReference type="PROSITE" id="PS00107">
    <property type="entry name" value="PROTEIN_KINASE_ATP"/>
    <property type="match status" value="1"/>
</dbReference>
<dbReference type="GO" id="GO:0004674">
    <property type="term" value="F:protein serine/threonine kinase activity"/>
    <property type="evidence" value="ECO:0007669"/>
    <property type="project" value="UniProtKB-KW"/>
</dbReference>
<dbReference type="InterPro" id="IPR000961">
    <property type="entry name" value="AGC-kinase_C"/>
</dbReference>
<protein>
    <submittedName>
        <fullName evidence="12">Uncharacterized protein</fullName>
    </submittedName>
</protein>
<dbReference type="InterPro" id="IPR008271">
    <property type="entry name" value="Ser/Thr_kinase_AS"/>
</dbReference>
<evidence type="ECO:0000256" key="6">
    <source>
        <dbReference type="ARBA" id="ARBA00022840"/>
    </source>
</evidence>
<dbReference type="InterPro" id="IPR045270">
    <property type="entry name" value="STKc_AGC"/>
</dbReference>
<keyword evidence="3" id="KW-0808">Transferase</keyword>
<evidence type="ECO:0000256" key="1">
    <source>
        <dbReference type="ARBA" id="ARBA00022527"/>
    </source>
</evidence>
<dbReference type="Gene3D" id="1.10.510.10">
    <property type="entry name" value="Transferase(Phosphotransferase) domain 1"/>
    <property type="match status" value="1"/>
</dbReference>
<keyword evidence="13" id="KW-1185">Reference proteome</keyword>
<dbReference type="PROSITE" id="PS50011">
    <property type="entry name" value="PROTEIN_KINASE_DOM"/>
    <property type="match status" value="1"/>
</dbReference>
<feature type="binding site" evidence="7">
    <location>
        <position position="99"/>
    </location>
    <ligand>
        <name>ATP</name>
        <dbReference type="ChEBI" id="CHEBI:30616"/>
    </ligand>
</feature>
<feature type="region of interest" description="Disordered" evidence="9">
    <location>
        <begin position="1"/>
        <end position="57"/>
    </location>
</feature>
<dbReference type="SUPFAM" id="SSF56112">
    <property type="entry name" value="Protein kinase-like (PK-like)"/>
    <property type="match status" value="1"/>
</dbReference>
<dbReference type="EMBL" id="CAMPGE010009179">
    <property type="protein sequence ID" value="CAI2368052.1"/>
    <property type="molecule type" value="Genomic_DNA"/>
</dbReference>
<proteinExistence type="inferred from homology"/>
<dbReference type="SMART" id="SM00133">
    <property type="entry name" value="S_TK_X"/>
    <property type="match status" value="1"/>
</dbReference>
<dbReference type="Gene3D" id="3.30.200.20">
    <property type="entry name" value="Phosphorylase Kinase, domain 1"/>
    <property type="match status" value="1"/>
</dbReference>
<evidence type="ECO:0000313" key="12">
    <source>
        <dbReference type="EMBL" id="CAI2368052.1"/>
    </source>
</evidence>
<dbReference type="InterPro" id="IPR011009">
    <property type="entry name" value="Kinase-like_dom_sf"/>
</dbReference>
<comment type="similarity">
    <text evidence="8">Belongs to the protein kinase superfamily.</text>
</comment>
<accession>A0AAD1XEC2</accession>
<evidence type="ECO:0000256" key="4">
    <source>
        <dbReference type="ARBA" id="ARBA00022741"/>
    </source>
</evidence>
<dbReference type="PANTHER" id="PTHR24351">
    <property type="entry name" value="RIBOSOMAL PROTEIN S6 KINASE"/>
    <property type="match status" value="1"/>
</dbReference>
<keyword evidence="5" id="KW-0418">Kinase</keyword>
<evidence type="ECO:0000259" key="11">
    <source>
        <dbReference type="PROSITE" id="PS51285"/>
    </source>
</evidence>
<dbReference type="InterPro" id="IPR017441">
    <property type="entry name" value="Protein_kinase_ATP_BS"/>
</dbReference>